<protein>
    <submittedName>
        <fullName evidence="2">Uncharacterized protein</fullName>
    </submittedName>
</protein>
<feature type="region of interest" description="Disordered" evidence="1">
    <location>
        <begin position="311"/>
        <end position="360"/>
    </location>
</feature>
<sequence length="549" mass="58182">MACGVSSPEDIPFKKRVAATGTSKWSKVLTASPSPTVNKSPDSDRVTPASAVVPSPTLASGPDTDGPAQASVASQSPPVTKSPDSDGVAPAPVATVADFLGAIFVSPYRASKSSTCTPTPPHTVDLNTRRHSTPRKPYDEQPFGISSRKRLRFTVFSDDDSSQNLSGVSRGPFPEAAQLTSSDPGPFSDDDGPPTVSTAAIADVFESSSHASLQTLQTPPRTRRTLRRATQKPLEDLDPFTPSENTVSSRRTPPDLGTESPKLAAKPTGSNTQRRRLVKKAVAPVEVEELGPPRKKLQFSASTLLRGLGDDCPALSSSTATSPHRVSQMRRREASLANKAGPLSSKQTCYPSPGAVAPATEQRVLRPRIPRRTPMAAHEHVFSDSESSDDGLNTLPTTQTRPVGEIASQHHKVWDRAVAAARQKKEKQNRLSSASSETQRRRGETQADEEDDVPRLPPPASFNALADWFSDEVPSLSARTSGLDAIMDDIGGGDDYSDSAVGSGGPGGRGIAVAEKKRKRTARPRAVALPGKRTPGKALVWAATGALKP</sequence>
<feature type="compositionally biased region" description="Polar residues" evidence="1">
    <location>
        <begin position="390"/>
        <end position="401"/>
    </location>
</feature>
<feature type="region of interest" description="Disordered" evidence="1">
    <location>
        <begin position="28"/>
        <end position="91"/>
    </location>
</feature>
<organism evidence="2 3">
    <name type="scientific">Geranomyces variabilis</name>
    <dbReference type="NCBI Taxonomy" id="109894"/>
    <lineage>
        <taxon>Eukaryota</taxon>
        <taxon>Fungi</taxon>
        <taxon>Fungi incertae sedis</taxon>
        <taxon>Chytridiomycota</taxon>
        <taxon>Chytridiomycota incertae sedis</taxon>
        <taxon>Chytridiomycetes</taxon>
        <taxon>Spizellomycetales</taxon>
        <taxon>Powellomycetaceae</taxon>
        <taxon>Geranomyces</taxon>
    </lineage>
</organism>
<feature type="region of interest" description="Disordered" evidence="1">
    <location>
        <begin position="379"/>
        <end position="462"/>
    </location>
</feature>
<feature type="region of interest" description="Disordered" evidence="1">
    <location>
        <begin position="110"/>
        <end position="277"/>
    </location>
</feature>
<feature type="compositionally biased region" description="Polar residues" evidence="1">
    <location>
        <begin position="28"/>
        <end position="40"/>
    </location>
</feature>
<reference evidence="2" key="1">
    <citation type="submission" date="2020-05" db="EMBL/GenBank/DDBJ databases">
        <title>Phylogenomic resolution of chytrid fungi.</title>
        <authorList>
            <person name="Stajich J.E."/>
            <person name="Amses K."/>
            <person name="Simmons R."/>
            <person name="Seto K."/>
            <person name="Myers J."/>
            <person name="Bonds A."/>
            <person name="Quandt C.A."/>
            <person name="Barry K."/>
            <person name="Liu P."/>
            <person name="Grigoriev I."/>
            <person name="Longcore J.E."/>
            <person name="James T.Y."/>
        </authorList>
    </citation>
    <scope>NUCLEOTIDE SEQUENCE</scope>
    <source>
        <strain evidence="2">JEL0379</strain>
    </source>
</reference>
<feature type="compositionally biased region" description="Polar residues" evidence="1">
    <location>
        <begin position="315"/>
        <end position="325"/>
    </location>
</feature>
<keyword evidence="3" id="KW-1185">Reference proteome</keyword>
<dbReference type="Proteomes" id="UP001212152">
    <property type="component" value="Unassembled WGS sequence"/>
</dbReference>
<name>A0AAD5TSD8_9FUNG</name>
<feature type="compositionally biased region" description="Basic residues" evidence="1">
    <location>
        <begin position="221"/>
        <end position="230"/>
    </location>
</feature>
<dbReference type="EMBL" id="JADGJQ010000001">
    <property type="protein sequence ID" value="KAJ3185634.1"/>
    <property type="molecule type" value="Genomic_DNA"/>
</dbReference>
<accession>A0AAD5TSD8</accession>
<dbReference type="AlphaFoldDB" id="A0AAD5TSD8"/>
<proteinExistence type="predicted"/>
<gene>
    <name evidence="2" type="ORF">HDU87_000258</name>
</gene>
<evidence type="ECO:0000313" key="2">
    <source>
        <dbReference type="EMBL" id="KAJ3185634.1"/>
    </source>
</evidence>
<evidence type="ECO:0000313" key="3">
    <source>
        <dbReference type="Proteomes" id="UP001212152"/>
    </source>
</evidence>
<feature type="region of interest" description="Disordered" evidence="1">
    <location>
        <begin position="497"/>
        <end position="533"/>
    </location>
</feature>
<feature type="compositionally biased region" description="Polar residues" evidence="1">
    <location>
        <begin position="242"/>
        <end position="251"/>
    </location>
</feature>
<evidence type="ECO:0000256" key="1">
    <source>
        <dbReference type="SAM" id="MobiDB-lite"/>
    </source>
</evidence>
<comment type="caution">
    <text evidence="2">The sequence shown here is derived from an EMBL/GenBank/DDBJ whole genome shotgun (WGS) entry which is preliminary data.</text>
</comment>